<evidence type="ECO:0000259" key="1">
    <source>
        <dbReference type="Pfam" id="PF26078"/>
    </source>
</evidence>
<evidence type="ECO:0000313" key="4">
    <source>
        <dbReference type="Proteomes" id="UP000738126"/>
    </source>
</evidence>
<comment type="caution">
    <text evidence="3">The sequence shown here is derived from an EMBL/GenBank/DDBJ whole genome shotgun (WGS) entry which is preliminary data.</text>
</comment>
<sequence length="302" mass="33011">MSAIDLSSLPAPDVVEPLDYEGILEERKAAFLDLVSEDDREEWRKVIDRDSEPVAKLLQENAYRELVWRQRVNDAARARMLAYATGSDLDQIAANYNVERKTIEEGDEDAVPPIPPTYESDRDLRLRAQQAWEGLSVAGPRQAYEYHARSADGRVADVSATSPAGAEVVVTVLSTEGDGSASDDLLSAVEEALSPEDIRPLGDLLTVQSATIIDYVVDATLYVYPGPEQDPVLEAAKESLQAYVTKQKRLGRDIRISALHAALHVEGVQRVELASPVEDVVVDVTEAAYCTESTVEIGGSDE</sequence>
<dbReference type="InterPro" id="IPR052726">
    <property type="entry name" value="Phage_Baseplate_Hub"/>
</dbReference>
<evidence type="ECO:0000313" key="3">
    <source>
        <dbReference type="EMBL" id="MBK1725717.1"/>
    </source>
</evidence>
<dbReference type="Pfam" id="PF26078">
    <property type="entry name" value="Baseplate_J_M"/>
    <property type="match status" value="1"/>
</dbReference>
<name>A0ABS1E3C0_9GAMM</name>
<proteinExistence type="predicted"/>
<dbReference type="InterPro" id="IPR014507">
    <property type="entry name" value="Baseplate_assembly_J_pred"/>
</dbReference>
<dbReference type="RefSeq" id="WP_200256143.1">
    <property type="nucleotide sequence ID" value="NZ_NRSH01000007.1"/>
</dbReference>
<keyword evidence="4" id="KW-1185">Reference proteome</keyword>
<evidence type="ECO:0000259" key="2">
    <source>
        <dbReference type="Pfam" id="PF26079"/>
    </source>
</evidence>
<dbReference type="PANTHER" id="PTHR35862">
    <property type="entry name" value="FELS-2 PROPHAGE PROTEIN"/>
    <property type="match status" value="1"/>
</dbReference>
<feature type="domain" description="Baseplate J-like central" evidence="1">
    <location>
        <begin position="137"/>
        <end position="208"/>
    </location>
</feature>
<dbReference type="Pfam" id="PF26079">
    <property type="entry name" value="Baseplate_J_C"/>
    <property type="match status" value="1"/>
</dbReference>
<organism evidence="3 4">
    <name type="scientific">Halorhodospira neutriphila</name>
    <dbReference type="NCBI Taxonomy" id="168379"/>
    <lineage>
        <taxon>Bacteria</taxon>
        <taxon>Pseudomonadati</taxon>
        <taxon>Pseudomonadota</taxon>
        <taxon>Gammaproteobacteria</taxon>
        <taxon>Chromatiales</taxon>
        <taxon>Ectothiorhodospiraceae</taxon>
        <taxon>Halorhodospira</taxon>
    </lineage>
</organism>
<gene>
    <name evidence="3" type="ORF">CKO13_01505</name>
</gene>
<dbReference type="InterPro" id="IPR058531">
    <property type="entry name" value="Baseplate_J_M"/>
</dbReference>
<dbReference type="PANTHER" id="PTHR35862:SF1">
    <property type="entry name" value="FELS-2 PROPHAGE PROTEIN"/>
    <property type="match status" value="1"/>
</dbReference>
<accession>A0ABS1E3C0</accession>
<protein>
    <submittedName>
        <fullName evidence="3">Baseplate assembly protein</fullName>
    </submittedName>
</protein>
<feature type="domain" description="Baseplate J-like C-terminal" evidence="2">
    <location>
        <begin position="217"/>
        <end position="292"/>
    </location>
</feature>
<dbReference type="EMBL" id="NRSH01000007">
    <property type="protein sequence ID" value="MBK1725717.1"/>
    <property type="molecule type" value="Genomic_DNA"/>
</dbReference>
<dbReference type="Proteomes" id="UP000738126">
    <property type="component" value="Unassembled WGS sequence"/>
</dbReference>
<reference evidence="3 4" key="1">
    <citation type="journal article" date="2020" name="Microorganisms">
        <title>Osmotic Adaptation and Compatible Solute Biosynthesis of Phototrophic Bacteria as Revealed from Genome Analyses.</title>
        <authorList>
            <person name="Imhoff J.F."/>
            <person name="Rahn T."/>
            <person name="Kunzel S."/>
            <person name="Keller A."/>
            <person name="Neulinger S.C."/>
        </authorList>
    </citation>
    <scope>NUCLEOTIDE SEQUENCE [LARGE SCALE GENOMIC DNA]</scope>
    <source>
        <strain evidence="3 4">DSM 15116</strain>
    </source>
</reference>
<dbReference type="PIRSF" id="PIRSF020481">
    <property type="entry name" value="BAP"/>
    <property type="match status" value="1"/>
</dbReference>
<dbReference type="InterPro" id="IPR058530">
    <property type="entry name" value="Baseplate_J-like_C"/>
</dbReference>